<keyword evidence="2" id="KW-0472">Membrane</keyword>
<evidence type="ECO:0000259" key="3">
    <source>
        <dbReference type="Pfam" id="PF10756"/>
    </source>
</evidence>
<keyword evidence="2" id="KW-1133">Transmembrane helix</keyword>
<name>A0ABU7X850_9ACTN</name>
<feature type="transmembrane region" description="Helical" evidence="2">
    <location>
        <begin position="12"/>
        <end position="37"/>
    </location>
</feature>
<dbReference type="InterPro" id="IPR019692">
    <property type="entry name" value="CFP-6_PH"/>
</dbReference>
<dbReference type="Pfam" id="PF10756">
    <property type="entry name" value="bPH_6"/>
    <property type="match status" value="1"/>
</dbReference>
<reference evidence="4 5" key="1">
    <citation type="submission" date="2023-08" db="EMBL/GenBank/DDBJ databases">
        <authorList>
            <person name="Sharma P."/>
            <person name="Verma V."/>
            <person name="Mohan M.K."/>
            <person name="Dubey A.K."/>
        </authorList>
    </citation>
    <scope>NUCLEOTIDE SEQUENCE [LARGE SCALE GENOMIC DNA]</scope>
    <source>
        <strain evidence="4 5">ADP4</strain>
    </source>
</reference>
<evidence type="ECO:0000313" key="5">
    <source>
        <dbReference type="Proteomes" id="UP001348265"/>
    </source>
</evidence>
<evidence type="ECO:0000313" key="4">
    <source>
        <dbReference type="EMBL" id="MEF3119135.1"/>
    </source>
</evidence>
<sequence length="185" mass="20576">MKTIVYRPASRWWQWSALAFVFVGGVVPLCLVAFGMGWEEFGRRFWAEPRGSDLRELTVALGVCVPLAVVLYYCMVRRTYVSAEGIRVRTPLRRRRIAWHDVTGIGVDRSEGMSLYGRTGTPHHRIRVDLASGERIFLPAPVKEEFDSAMEAAKGEMIRRWKAATASAQQPAGLADPADPTGPAG</sequence>
<evidence type="ECO:0000256" key="2">
    <source>
        <dbReference type="SAM" id="Phobius"/>
    </source>
</evidence>
<keyword evidence="5" id="KW-1185">Reference proteome</keyword>
<dbReference type="EMBL" id="JAVFKM010000038">
    <property type="protein sequence ID" value="MEF3119135.1"/>
    <property type="molecule type" value="Genomic_DNA"/>
</dbReference>
<dbReference type="RefSeq" id="WP_331789970.1">
    <property type="nucleotide sequence ID" value="NZ_JAVFKM010000038.1"/>
</dbReference>
<feature type="region of interest" description="Disordered" evidence="1">
    <location>
        <begin position="163"/>
        <end position="185"/>
    </location>
</feature>
<proteinExistence type="predicted"/>
<feature type="transmembrane region" description="Helical" evidence="2">
    <location>
        <begin position="57"/>
        <end position="76"/>
    </location>
</feature>
<keyword evidence="2" id="KW-0812">Transmembrane</keyword>
<evidence type="ECO:0000256" key="1">
    <source>
        <dbReference type="SAM" id="MobiDB-lite"/>
    </source>
</evidence>
<feature type="domain" description="Low molecular weight protein antigen 6 PH" evidence="3">
    <location>
        <begin position="78"/>
        <end position="140"/>
    </location>
</feature>
<comment type="caution">
    <text evidence="4">The sequence shown here is derived from an EMBL/GenBank/DDBJ whole genome shotgun (WGS) entry which is preliminary data.</text>
</comment>
<organism evidence="4 5">
    <name type="scientific">Streptomyces chrestomyceticus</name>
    <dbReference type="NCBI Taxonomy" id="68185"/>
    <lineage>
        <taxon>Bacteria</taxon>
        <taxon>Bacillati</taxon>
        <taxon>Actinomycetota</taxon>
        <taxon>Actinomycetes</taxon>
        <taxon>Kitasatosporales</taxon>
        <taxon>Streptomycetaceae</taxon>
        <taxon>Streptomyces</taxon>
    </lineage>
</organism>
<accession>A0ABU7X850</accession>
<gene>
    <name evidence="4" type="ORF">RB636_38920</name>
</gene>
<protein>
    <submittedName>
        <fullName evidence="4">PH domain-containing protein</fullName>
    </submittedName>
</protein>
<dbReference type="Proteomes" id="UP001348265">
    <property type="component" value="Unassembled WGS sequence"/>
</dbReference>